<dbReference type="PANTHER" id="PTHR28524:SF3">
    <property type="entry name" value="SUCCINATE DEHYDROGENASE ASSEMBLY FACTOR 4, MITOCHONDRIAL"/>
    <property type="match status" value="1"/>
</dbReference>
<evidence type="ECO:0000313" key="3">
    <source>
        <dbReference type="EMBL" id="GMG83417.1"/>
    </source>
</evidence>
<feature type="compositionally biased region" description="Basic and acidic residues" evidence="2">
    <location>
        <begin position="52"/>
        <end position="65"/>
    </location>
</feature>
<comment type="similarity">
    <text evidence="1">Belongs to the SDHAF4 family.</text>
</comment>
<dbReference type="RefSeq" id="WP_285672211.1">
    <property type="nucleotide sequence ID" value="NZ_BSYI01000019.1"/>
</dbReference>
<evidence type="ECO:0000256" key="2">
    <source>
        <dbReference type="SAM" id="MobiDB-lite"/>
    </source>
</evidence>
<name>A0ABQ6LJH5_9RHOB</name>
<dbReference type="Proteomes" id="UP001239909">
    <property type="component" value="Unassembled WGS sequence"/>
</dbReference>
<evidence type="ECO:0000256" key="1">
    <source>
        <dbReference type="ARBA" id="ARBA00005701"/>
    </source>
</evidence>
<organism evidence="3 4">
    <name type="scientific">Paralimibaculum aggregatum</name>
    <dbReference type="NCBI Taxonomy" id="3036245"/>
    <lineage>
        <taxon>Bacteria</taxon>
        <taxon>Pseudomonadati</taxon>
        <taxon>Pseudomonadota</taxon>
        <taxon>Alphaproteobacteria</taxon>
        <taxon>Rhodobacterales</taxon>
        <taxon>Paracoccaceae</taxon>
        <taxon>Paralimibaculum</taxon>
    </lineage>
</organism>
<gene>
    <name evidence="3" type="ORF">LNKW23_26300</name>
</gene>
<dbReference type="EMBL" id="BSYI01000019">
    <property type="protein sequence ID" value="GMG83417.1"/>
    <property type="molecule type" value="Genomic_DNA"/>
</dbReference>
<dbReference type="PANTHER" id="PTHR28524">
    <property type="entry name" value="SUCCINATE DEHYDROGENASE ASSEMBLY FACTOR 4, MITOCHONDRIAL"/>
    <property type="match status" value="1"/>
</dbReference>
<keyword evidence="4" id="KW-1185">Reference proteome</keyword>
<proteinExistence type="inferred from homology"/>
<evidence type="ECO:0008006" key="5">
    <source>
        <dbReference type="Google" id="ProtNLM"/>
    </source>
</evidence>
<feature type="region of interest" description="Disordered" evidence="2">
    <location>
        <begin position="21"/>
        <end position="65"/>
    </location>
</feature>
<sequence length="65" mass="6877">MTAKTPQERVAEAAARALAEAAERRAAAEREAAAAAPSPKELGGRQGPEPTRFGDWEKKGIAIDF</sequence>
<evidence type="ECO:0000313" key="4">
    <source>
        <dbReference type="Proteomes" id="UP001239909"/>
    </source>
</evidence>
<accession>A0ABQ6LJH5</accession>
<dbReference type="Pfam" id="PF07896">
    <property type="entry name" value="DUF1674"/>
    <property type="match status" value="1"/>
</dbReference>
<comment type="caution">
    <text evidence="3">The sequence shown here is derived from an EMBL/GenBank/DDBJ whole genome shotgun (WGS) entry which is preliminary data.</text>
</comment>
<reference evidence="3 4" key="1">
    <citation type="submission" date="2023-04" db="EMBL/GenBank/DDBJ databases">
        <title>Marinoamorphus aggregata gen. nov., sp. Nov., isolate from tissue of brittle star Ophioplocus japonicus.</title>
        <authorList>
            <person name="Kawano K."/>
            <person name="Sawayama S."/>
            <person name="Nakagawa S."/>
        </authorList>
    </citation>
    <scope>NUCLEOTIDE SEQUENCE [LARGE SCALE GENOMIC DNA]</scope>
    <source>
        <strain evidence="3 4">NKW23</strain>
    </source>
</reference>
<dbReference type="InterPro" id="IPR012875">
    <property type="entry name" value="SDHF4"/>
</dbReference>
<protein>
    <recommendedName>
        <fullName evidence="5">DUF1674 domain-containing protein</fullName>
    </recommendedName>
</protein>
<feature type="compositionally biased region" description="Basic and acidic residues" evidence="2">
    <location>
        <begin position="21"/>
        <end position="32"/>
    </location>
</feature>